<organism evidence="1 2">
    <name type="scientific">Mucilaginibacter arboris</name>
    <dbReference type="NCBI Taxonomy" id="2682090"/>
    <lineage>
        <taxon>Bacteria</taxon>
        <taxon>Pseudomonadati</taxon>
        <taxon>Bacteroidota</taxon>
        <taxon>Sphingobacteriia</taxon>
        <taxon>Sphingobacteriales</taxon>
        <taxon>Sphingobacteriaceae</taxon>
        <taxon>Mucilaginibacter</taxon>
    </lineage>
</organism>
<dbReference type="AlphaFoldDB" id="A0A7K1T1B6"/>
<protein>
    <submittedName>
        <fullName evidence="1">Uncharacterized protein</fullName>
    </submittedName>
</protein>
<evidence type="ECO:0000313" key="2">
    <source>
        <dbReference type="Proteomes" id="UP000462014"/>
    </source>
</evidence>
<keyword evidence="2" id="KW-1185">Reference proteome</keyword>
<gene>
    <name evidence="1" type="ORF">GO621_17750</name>
</gene>
<dbReference type="Proteomes" id="UP000462014">
    <property type="component" value="Unassembled WGS sequence"/>
</dbReference>
<accession>A0A7K1T1B6</accession>
<dbReference type="EMBL" id="WPIK01000023">
    <property type="protein sequence ID" value="MVN23372.1"/>
    <property type="molecule type" value="Genomic_DNA"/>
</dbReference>
<comment type="caution">
    <text evidence="1">The sequence shown here is derived from an EMBL/GenBank/DDBJ whole genome shotgun (WGS) entry which is preliminary data.</text>
</comment>
<name>A0A7K1T1B6_9SPHI</name>
<sequence>MNQIKAKQCFFYRQKINIDRVEIKNLAIKGTVYNDCIIYRIFYQGFDSNPEHSLLA</sequence>
<reference evidence="1 2" key="1">
    <citation type="submission" date="2019-12" db="EMBL/GenBank/DDBJ databases">
        <title>Mucilaginibacter sp. HMF7410 genome sequencing and assembly.</title>
        <authorList>
            <person name="Kang H."/>
            <person name="Cha I."/>
            <person name="Kim H."/>
            <person name="Joh K."/>
        </authorList>
    </citation>
    <scope>NUCLEOTIDE SEQUENCE [LARGE SCALE GENOMIC DNA]</scope>
    <source>
        <strain evidence="1 2">HMF7410</strain>
    </source>
</reference>
<evidence type="ECO:0000313" key="1">
    <source>
        <dbReference type="EMBL" id="MVN23372.1"/>
    </source>
</evidence>
<dbReference type="RefSeq" id="WP_157569532.1">
    <property type="nucleotide sequence ID" value="NZ_WPIK01000023.1"/>
</dbReference>
<proteinExistence type="predicted"/>